<evidence type="ECO:0000313" key="3">
    <source>
        <dbReference type="Proteomes" id="UP001187192"/>
    </source>
</evidence>
<sequence length="83" mass="9227">MQQPRGEDGMGSWKQMGPAGTRGVKWLAKKTSVRKKQWMHAHGNQQDAVSPTALPSVDGPCLGVFRTRNLALPDLILRPCKRF</sequence>
<dbReference type="Gramene" id="FCD_00027855-RA">
    <property type="protein sequence ID" value="FCD_00027855-RA:cds"/>
    <property type="gene ID" value="FCD_00027855"/>
</dbReference>
<dbReference type="Proteomes" id="UP001187192">
    <property type="component" value="Unassembled WGS sequence"/>
</dbReference>
<organism evidence="2 3">
    <name type="scientific">Ficus carica</name>
    <name type="common">Common fig</name>
    <dbReference type="NCBI Taxonomy" id="3494"/>
    <lineage>
        <taxon>Eukaryota</taxon>
        <taxon>Viridiplantae</taxon>
        <taxon>Streptophyta</taxon>
        <taxon>Embryophyta</taxon>
        <taxon>Tracheophyta</taxon>
        <taxon>Spermatophyta</taxon>
        <taxon>Magnoliopsida</taxon>
        <taxon>eudicotyledons</taxon>
        <taxon>Gunneridae</taxon>
        <taxon>Pentapetalae</taxon>
        <taxon>rosids</taxon>
        <taxon>fabids</taxon>
        <taxon>Rosales</taxon>
        <taxon>Moraceae</taxon>
        <taxon>Ficeae</taxon>
        <taxon>Ficus</taxon>
    </lineage>
</organism>
<accession>A0AA88AS82</accession>
<evidence type="ECO:0000313" key="2">
    <source>
        <dbReference type="EMBL" id="GMN51943.1"/>
    </source>
</evidence>
<dbReference type="EMBL" id="BTGU01000039">
    <property type="protein sequence ID" value="GMN51943.1"/>
    <property type="molecule type" value="Genomic_DNA"/>
</dbReference>
<evidence type="ECO:0000256" key="1">
    <source>
        <dbReference type="SAM" id="MobiDB-lite"/>
    </source>
</evidence>
<keyword evidence="3" id="KW-1185">Reference proteome</keyword>
<feature type="region of interest" description="Disordered" evidence="1">
    <location>
        <begin position="1"/>
        <end position="21"/>
    </location>
</feature>
<proteinExistence type="predicted"/>
<name>A0AA88AS82_FICCA</name>
<gene>
    <name evidence="2" type="ORF">TIFTF001_021083</name>
</gene>
<reference evidence="2" key="1">
    <citation type="submission" date="2023-07" db="EMBL/GenBank/DDBJ databases">
        <title>draft genome sequence of fig (Ficus carica).</title>
        <authorList>
            <person name="Takahashi T."/>
            <person name="Nishimura K."/>
        </authorList>
    </citation>
    <scope>NUCLEOTIDE SEQUENCE</scope>
</reference>
<comment type="caution">
    <text evidence="2">The sequence shown here is derived from an EMBL/GenBank/DDBJ whole genome shotgun (WGS) entry which is preliminary data.</text>
</comment>
<dbReference type="AlphaFoldDB" id="A0AA88AS82"/>
<protein>
    <submittedName>
        <fullName evidence="2">Uncharacterized protein</fullName>
    </submittedName>
</protein>